<accession>A0A1G7FC56</accession>
<dbReference type="SUPFAM" id="SSF56436">
    <property type="entry name" value="C-type lectin-like"/>
    <property type="match status" value="1"/>
</dbReference>
<dbReference type="PANTHER" id="PTHR23150:SF19">
    <property type="entry name" value="FORMYLGLYCINE-GENERATING ENZYME"/>
    <property type="match status" value="1"/>
</dbReference>
<dbReference type="InterPro" id="IPR042095">
    <property type="entry name" value="SUMF_sf"/>
</dbReference>
<evidence type="ECO:0000313" key="3">
    <source>
        <dbReference type="EMBL" id="SDE73539.1"/>
    </source>
</evidence>
<dbReference type="Gene3D" id="3.90.1580.10">
    <property type="entry name" value="paralog of FGE (formylglycine-generating enzyme)"/>
    <property type="match status" value="1"/>
</dbReference>
<dbReference type="AlphaFoldDB" id="A0A1G7FC56"/>
<name>A0A1G7FC56_9FLAO</name>
<dbReference type="eggNOG" id="COG1262">
    <property type="taxonomic scope" value="Bacteria"/>
</dbReference>
<dbReference type="InterPro" id="IPR005532">
    <property type="entry name" value="SUMF_dom"/>
</dbReference>
<keyword evidence="4" id="KW-1185">Reference proteome</keyword>
<protein>
    <submittedName>
        <fullName evidence="3">Formylglycine-generating enzyme, required for sulfatase activity, contains SUMF1/FGE domain</fullName>
    </submittedName>
</protein>
<dbReference type="Proteomes" id="UP000182114">
    <property type="component" value="Unassembled WGS sequence"/>
</dbReference>
<organism evidence="3 4">
    <name type="scientific">Cellulophaga baltica</name>
    <dbReference type="NCBI Taxonomy" id="76594"/>
    <lineage>
        <taxon>Bacteria</taxon>
        <taxon>Pseudomonadati</taxon>
        <taxon>Bacteroidota</taxon>
        <taxon>Flavobacteriia</taxon>
        <taxon>Flavobacteriales</taxon>
        <taxon>Flavobacteriaceae</taxon>
        <taxon>Cellulophaga</taxon>
    </lineage>
</organism>
<keyword evidence="1" id="KW-0732">Signal</keyword>
<feature type="domain" description="Sulfatase-modifying factor enzyme-like" evidence="2">
    <location>
        <begin position="54"/>
        <end position="270"/>
    </location>
</feature>
<sequence>MKRPIGYFLFTLILLLNSYCAENKTAPVTSANFIFVEGGMMKNKNSQLYGIKGKVLDFYMGKFEVTQKEWNEIMPVNPSNHIGDSLPVEMVTWYDCITYCNKRSSKEGLLPYYNIDTTKDSLDGDIPINKKANGYRLPTEVEWEYAAGGGQLSKSFTYSGSNVIDSVAWTWKDTGDTILSGNWNYRSMQRNHCVTKPVGLKKPNELGFYDMTGNVMEWCEEWHVTEHISKGTYRTQRGGGWINIDTYAKVAHRGYNDAKRKAMDQGFRICRNKE</sequence>
<gene>
    <name evidence="3" type="ORF">SAMN04487992_103175</name>
</gene>
<proteinExistence type="predicted"/>
<reference evidence="4" key="1">
    <citation type="submission" date="2016-10" db="EMBL/GenBank/DDBJ databases">
        <authorList>
            <person name="Varghese N."/>
            <person name="Submissions S."/>
        </authorList>
    </citation>
    <scope>NUCLEOTIDE SEQUENCE [LARGE SCALE GENOMIC DNA]</scope>
    <source>
        <strain evidence="4">DSM 24729</strain>
    </source>
</reference>
<evidence type="ECO:0000256" key="1">
    <source>
        <dbReference type="SAM" id="SignalP"/>
    </source>
</evidence>
<dbReference type="GO" id="GO:0120147">
    <property type="term" value="F:formylglycine-generating oxidase activity"/>
    <property type="evidence" value="ECO:0007669"/>
    <property type="project" value="TreeGrafter"/>
</dbReference>
<feature type="signal peptide" evidence="1">
    <location>
        <begin position="1"/>
        <end position="21"/>
    </location>
</feature>
<dbReference type="PANTHER" id="PTHR23150">
    <property type="entry name" value="SULFATASE MODIFYING FACTOR 1, 2"/>
    <property type="match status" value="1"/>
</dbReference>
<feature type="chain" id="PRO_5010263301" evidence="1">
    <location>
        <begin position="22"/>
        <end position="274"/>
    </location>
</feature>
<evidence type="ECO:0000259" key="2">
    <source>
        <dbReference type="Pfam" id="PF03781"/>
    </source>
</evidence>
<dbReference type="EMBL" id="FNBD01000003">
    <property type="protein sequence ID" value="SDE73539.1"/>
    <property type="molecule type" value="Genomic_DNA"/>
</dbReference>
<evidence type="ECO:0000313" key="4">
    <source>
        <dbReference type="Proteomes" id="UP000182114"/>
    </source>
</evidence>
<dbReference type="InterPro" id="IPR051043">
    <property type="entry name" value="Sulfatase_Mod_Factor_Kinase"/>
</dbReference>
<dbReference type="RefSeq" id="WP_074537798.1">
    <property type="nucleotide sequence ID" value="NZ_FNBD01000003.1"/>
</dbReference>
<dbReference type="Pfam" id="PF03781">
    <property type="entry name" value="FGE-sulfatase"/>
    <property type="match status" value="1"/>
</dbReference>
<dbReference type="InterPro" id="IPR016187">
    <property type="entry name" value="CTDL_fold"/>
</dbReference>